<sequence>MGRLIQAKLRIGQPNDIYEQEADRVAEQVMRMPENSVISGQPSDVSKENKFIQIKPICPFSNGSSCGEEESIQTKSLSLSITPVVQRQPIEEGEEKLVQAKGLPGQAPRDIPQIITRINALRGTIQRQPQPEPSRFPNFPGFLEAMERNVGENLFNYGHHLYQISVLYPDRPDLLKESFARYALGRNVLETGFTFAGFEPGTAEKLSLGTGILFKGINFLREGEIVLDFQFDIGHGLKLETNLDLAVNPDGYTEVRKVDVGLGVVGRF</sequence>
<evidence type="ECO:0000313" key="1">
    <source>
        <dbReference type="EMBL" id="GAN33289.1"/>
    </source>
</evidence>
<comment type="caution">
    <text evidence="1">The sequence shown here is derived from an EMBL/GenBank/DDBJ whole genome shotgun (WGS) entry which is preliminary data.</text>
</comment>
<dbReference type="Proteomes" id="UP000032309">
    <property type="component" value="Unassembled WGS sequence"/>
</dbReference>
<dbReference type="EMBL" id="BAFN01000001">
    <property type="protein sequence ID" value="GAN33289.1"/>
    <property type="molecule type" value="Genomic_DNA"/>
</dbReference>
<name>A0ABQ0JWZ2_9BACT</name>
<organism evidence="1 2">
    <name type="scientific">Candidatus Brocadia sinica JPN1</name>
    <dbReference type="NCBI Taxonomy" id="1197129"/>
    <lineage>
        <taxon>Bacteria</taxon>
        <taxon>Pseudomonadati</taxon>
        <taxon>Planctomycetota</taxon>
        <taxon>Candidatus Brocadiia</taxon>
        <taxon>Candidatus Brocadiales</taxon>
        <taxon>Candidatus Brocadiaceae</taxon>
        <taxon>Candidatus Brocadia</taxon>
    </lineage>
</organism>
<proteinExistence type="predicted"/>
<accession>A0ABQ0JWZ2</accession>
<reference evidence="2" key="1">
    <citation type="journal article" date="2015" name="Genome Announc.">
        <title>Draft Genome Sequence of an Anaerobic Ammonium-Oxidizing Bacterium, "Candidatus Brocadia sinica".</title>
        <authorList>
            <person name="Oshiki M."/>
            <person name="Shinyako-Hata K."/>
            <person name="Satoh H."/>
            <person name="Okabe S."/>
        </authorList>
    </citation>
    <scope>NUCLEOTIDE SEQUENCE [LARGE SCALE GENOMIC DNA]</scope>
    <source>
        <strain evidence="2">JPN1</strain>
    </source>
</reference>
<evidence type="ECO:0008006" key="3">
    <source>
        <dbReference type="Google" id="ProtNLM"/>
    </source>
</evidence>
<keyword evidence="2" id="KW-1185">Reference proteome</keyword>
<evidence type="ECO:0000313" key="2">
    <source>
        <dbReference type="Proteomes" id="UP000032309"/>
    </source>
</evidence>
<gene>
    <name evidence="1" type="ORF">BROSI_A1806</name>
</gene>
<protein>
    <recommendedName>
        <fullName evidence="3">Outer membrane protein beta-barrel domain-containing protein</fullName>
    </recommendedName>
</protein>